<evidence type="ECO:0000313" key="6">
    <source>
        <dbReference type="Proteomes" id="UP001212821"/>
    </source>
</evidence>
<sequence length="437" mass="47127">MAIVERTDVVPDLLWQAKEALAALDRRTAAPDGRSRVAVAADRLLIACEFPSLLRAEAGEPERFAVLDAIGDRNRDAVRHRAAWALAGCLLGDPGLPDPPDGAGSALASCPFSAETASAVVAAVTALVHGNHLEAAISWCDWALPQAARLATESWSARLLAVRAEASLHRGDVLVALARAEAALETAPPERRGAWIGGPLACLIAGHTDLGELDAARGWARRPVPAPIYETRHCLGYLYARGHHHLADGEHRSALADFMSCGRLLAYWGLDPDLYPWRLAAAAAYLGLGDHDAALTMVDAQLAGPAAPAADVVQAFGRPGARSRRRQEQREELFGILQESAGRPGLYSRLRLLQWGDLPGAVPHRVVRYKVTDRYAAALDELSPSEQRVALLAARGETNQRIARALSITVSTVEQHLTRIYRKLRVNGRGDLRRKLG</sequence>
<proteinExistence type="predicted"/>
<dbReference type="Gene3D" id="1.25.40.10">
    <property type="entry name" value="Tetratricopeptide repeat domain"/>
    <property type="match status" value="1"/>
</dbReference>
<dbReference type="SUPFAM" id="SSF46894">
    <property type="entry name" value="C-terminal effector domain of the bipartite response regulators"/>
    <property type="match status" value="1"/>
</dbReference>
<protein>
    <submittedName>
        <fullName evidence="5">Helix-turn-helix transcriptional regulator</fullName>
    </submittedName>
</protein>
<name>A0ABY7QB74_9ACTN</name>
<dbReference type="InterPro" id="IPR000792">
    <property type="entry name" value="Tscrpt_reg_LuxR_C"/>
</dbReference>
<dbReference type="SUPFAM" id="SSF48452">
    <property type="entry name" value="TPR-like"/>
    <property type="match status" value="1"/>
</dbReference>
<evidence type="ECO:0000313" key="5">
    <source>
        <dbReference type="EMBL" id="WBP90013.1"/>
    </source>
</evidence>
<evidence type="ECO:0000259" key="4">
    <source>
        <dbReference type="PROSITE" id="PS50043"/>
    </source>
</evidence>
<keyword evidence="2" id="KW-0238">DNA-binding</keyword>
<organism evidence="5 6">
    <name type="scientific">Kitasatospora cathayae</name>
    <dbReference type="NCBI Taxonomy" id="3004092"/>
    <lineage>
        <taxon>Bacteria</taxon>
        <taxon>Bacillati</taxon>
        <taxon>Actinomycetota</taxon>
        <taxon>Actinomycetes</taxon>
        <taxon>Kitasatosporales</taxon>
        <taxon>Streptomycetaceae</taxon>
        <taxon>Kitasatospora</taxon>
    </lineage>
</organism>
<evidence type="ECO:0000256" key="2">
    <source>
        <dbReference type="ARBA" id="ARBA00023125"/>
    </source>
</evidence>
<dbReference type="PANTHER" id="PTHR44688:SF16">
    <property type="entry name" value="DNA-BINDING TRANSCRIPTIONAL ACTIVATOR DEVR_DOSR"/>
    <property type="match status" value="1"/>
</dbReference>
<dbReference type="RefSeq" id="WP_270148549.1">
    <property type="nucleotide sequence ID" value="NZ_CP115450.1"/>
</dbReference>
<dbReference type="InterPro" id="IPR036388">
    <property type="entry name" value="WH-like_DNA-bd_sf"/>
</dbReference>
<gene>
    <name evidence="5" type="ORF">O1G21_31985</name>
</gene>
<keyword evidence="6" id="KW-1185">Reference proteome</keyword>
<accession>A0ABY7QB74</accession>
<evidence type="ECO:0000256" key="3">
    <source>
        <dbReference type="ARBA" id="ARBA00023163"/>
    </source>
</evidence>
<dbReference type="PROSITE" id="PS00622">
    <property type="entry name" value="HTH_LUXR_1"/>
    <property type="match status" value="1"/>
</dbReference>
<dbReference type="EMBL" id="CP115450">
    <property type="protein sequence ID" value="WBP90013.1"/>
    <property type="molecule type" value="Genomic_DNA"/>
</dbReference>
<dbReference type="PROSITE" id="PS50043">
    <property type="entry name" value="HTH_LUXR_2"/>
    <property type="match status" value="1"/>
</dbReference>
<evidence type="ECO:0000256" key="1">
    <source>
        <dbReference type="ARBA" id="ARBA00023015"/>
    </source>
</evidence>
<keyword evidence="3" id="KW-0804">Transcription</keyword>
<dbReference type="InterPro" id="IPR016032">
    <property type="entry name" value="Sig_transdc_resp-reg_C-effctor"/>
</dbReference>
<dbReference type="InterPro" id="IPR011990">
    <property type="entry name" value="TPR-like_helical_dom_sf"/>
</dbReference>
<reference evidence="6" key="1">
    <citation type="submission" date="2022-12" db="EMBL/GenBank/DDBJ databases">
        <authorList>
            <person name="Mo P."/>
        </authorList>
    </citation>
    <scope>NUCLEOTIDE SEQUENCE [LARGE SCALE GENOMIC DNA]</scope>
    <source>
        <strain evidence="6">HUAS 3-15</strain>
    </source>
</reference>
<keyword evidence="1" id="KW-0805">Transcription regulation</keyword>
<dbReference type="PRINTS" id="PR00038">
    <property type="entry name" value="HTHLUXR"/>
</dbReference>
<dbReference type="CDD" id="cd06170">
    <property type="entry name" value="LuxR_C_like"/>
    <property type="match status" value="1"/>
</dbReference>
<dbReference type="Pfam" id="PF00196">
    <property type="entry name" value="GerE"/>
    <property type="match status" value="1"/>
</dbReference>
<dbReference type="Gene3D" id="1.10.10.10">
    <property type="entry name" value="Winged helix-like DNA-binding domain superfamily/Winged helix DNA-binding domain"/>
    <property type="match status" value="1"/>
</dbReference>
<dbReference type="PANTHER" id="PTHR44688">
    <property type="entry name" value="DNA-BINDING TRANSCRIPTIONAL ACTIVATOR DEVR_DOSR"/>
    <property type="match status" value="1"/>
</dbReference>
<dbReference type="Proteomes" id="UP001212821">
    <property type="component" value="Chromosome"/>
</dbReference>
<dbReference type="SMART" id="SM00421">
    <property type="entry name" value="HTH_LUXR"/>
    <property type="match status" value="1"/>
</dbReference>
<feature type="domain" description="HTH luxR-type" evidence="4">
    <location>
        <begin position="375"/>
        <end position="437"/>
    </location>
</feature>